<feature type="transmembrane region" description="Helical" evidence="10">
    <location>
        <begin position="188"/>
        <end position="205"/>
    </location>
</feature>
<evidence type="ECO:0000256" key="9">
    <source>
        <dbReference type="RuleBase" id="RU003722"/>
    </source>
</evidence>
<feature type="transmembrane region" description="Helical" evidence="10">
    <location>
        <begin position="324"/>
        <end position="349"/>
    </location>
</feature>
<feature type="transmembrane region" description="Helical" evidence="10">
    <location>
        <begin position="251"/>
        <end position="273"/>
    </location>
</feature>
<evidence type="ECO:0000256" key="1">
    <source>
        <dbReference type="ARBA" id="ARBA00004141"/>
    </source>
</evidence>
<dbReference type="Proteomes" id="UP000821866">
    <property type="component" value="Chromosome 8"/>
</dbReference>
<keyword evidence="13" id="KW-1185">Reference proteome</keyword>
<keyword evidence="4 10" id="KW-1133">Transmembrane helix</keyword>
<proteinExistence type="inferred from homology"/>
<comment type="similarity">
    <text evidence="9">Belongs to the monovalent cation:proton antiporter 1 (CPA1) transporter (TC 2.A.36) family.</text>
</comment>
<feature type="transmembrane region" description="Helical" evidence="10">
    <location>
        <begin position="361"/>
        <end position="390"/>
    </location>
</feature>
<feature type="transmembrane region" description="Helical" evidence="10">
    <location>
        <begin position="217"/>
        <end position="239"/>
    </location>
</feature>
<evidence type="ECO:0000256" key="3">
    <source>
        <dbReference type="ARBA" id="ARBA00022692"/>
    </source>
</evidence>
<dbReference type="GO" id="GO:0098719">
    <property type="term" value="P:sodium ion import across plasma membrane"/>
    <property type="evidence" value="ECO:0007669"/>
    <property type="project" value="TreeGrafter"/>
</dbReference>
<feature type="transmembrane region" description="Helical" evidence="10">
    <location>
        <begin position="509"/>
        <end position="529"/>
    </location>
</feature>
<comment type="caution">
    <text evidence="12">The sequence shown here is derived from an EMBL/GenBank/DDBJ whole genome shotgun (WGS) entry which is preliminary data.</text>
</comment>
<keyword evidence="3 9" id="KW-0812">Transmembrane</keyword>
<dbReference type="PANTHER" id="PTHR10110:SF98">
    <property type="entry name" value="SODIUM_HYDROGEN EXCHANGER"/>
    <property type="match status" value="1"/>
</dbReference>
<keyword evidence="8 9" id="KW-0739">Sodium transport</keyword>
<evidence type="ECO:0000256" key="4">
    <source>
        <dbReference type="ARBA" id="ARBA00022989"/>
    </source>
</evidence>
<keyword evidence="5" id="KW-0915">Sodium</keyword>
<feature type="transmembrane region" description="Helical" evidence="10">
    <location>
        <begin position="280"/>
        <end position="304"/>
    </location>
</feature>
<dbReference type="InterPro" id="IPR006153">
    <property type="entry name" value="Cation/H_exchanger_TM"/>
</dbReference>
<dbReference type="InterPro" id="IPR004709">
    <property type="entry name" value="NaH_exchanger"/>
</dbReference>
<dbReference type="InterPro" id="IPR018422">
    <property type="entry name" value="Cation/H_exchanger_CPA1"/>
</dbReference>
<dbReference type="GO" id="GO:0051453">
    <property type="term" value="P:regulation of intracellular pH"/>
    <property type="evidence" value="ECO:0007669"/>
    <property type="project" value="TreeGrafter"/>
</dbReference>
<accession>A0A9J6DA78</accession>
<dbReference type="AlphaFoldDB" id="A0A9J6DA78"/>
<feature type="domain" description="Cation/H+ exchanger transmembrane" evidence="11">
    <location>
        <begin position="156"/>
        <end position="524"/>
    </location>
</feature>
<evidence type="ECO:0000256" key="2">
    <source>
        <dbReference type="ARBA" id="ARBA00022448"/>
    </source>
</evidence>
<reference evidence="12" key="1">
    <citation type="journal article" date="2020" name="Cell">
        <title>Large-Scale Comparative Analyses of Tick Genomes Elucidate Their Genetic Diversity and Vector Capacities.</title>
        <authorList>
            <consortium name="Tick Genome and Microbiome Consortium (TIGMIC)"/>
            <person name="Jia N."/>
            <person name="Wang J."/>
            <person name="Shi W."/>
            <person name="Du L."/>
            <person name="Sun Y."/>
            <person name="Zhan W."/>
            <person name="Jiang J.F."/>
            <person name="Wang Q."/>
            <person name="Zhang B."/>
            <person name="Ji P."/>
            <person name="Bell-Sakyi L."/>
            <person name="Cui X.M."/>
            <person name="Yuan T.T."/>
            <person name="Jiang B.G."/>
            <person name="Yang W.F."/>
            <person name="Lam T.T."/>
            <person name="Chang Q.C."/>
            <person name="Ding S.J."/>
            <person name="Wang X.J."/>
            <person name="Zhu J.G."/>
            <person name="Ruan X.D."/>
            <person name="Zhao L."/>
            <person name="Wei J.T."/>
            <person name="Ye R.Z."/>
            <person name="Que T.C."/>
            <person name="Du C.H."/>
            <person name="Zhou Y.H."/>
            <person name="Cheng J.X."/>
            <person name="Dai P.F."/>
            <person name="Guo W.B."/>
            <person name="Han X.H."/>
            <person name="Huang E.J."/>
            <person name="Li L.F."/>
            <person name="Wei W."/>
            <person name="Gao Y.C."/>
            <person name="Liu J.Z."/>
            <person name="Shao H.Z."/>
            <person name="Wang X."/>
            <person name="Wang C.C."/>
            <person name="Yang T.C."/>
            <person name="Huo Q.B."/>
            <person name="Li W."/>
            <person name="Chen H.Y."/>
            <person name="Chen S.E."/>
            <person name="Zhou L.G."/>
            <person name="Ni X.B."/>
            <person name="Tian J.H."/>
            <person name="Sheng Y."/>
            <person name="Liu T."/>
            <person name="Pan Y.S."/>
            <person name="Xia L.Y."/>
            <person name="Li J."/>
            <person name="Zhao F."/>
            <person name="Cao W.C."/>
        </authorList>
    </citation>
    <scope>NUCLEOTIDE SEQUENCE</scope>
    <source>
        <strain evidence="12">Rmic-2018</strain>
    </source>
</reference>
<evidence type="ECO:0000256" key="8">
    <source>
        <dbReference type="ARBA" id="ARBA00023201"/>
    </source>
</evidence>
<dbReference type="GO" id="GO:0015386">
    <property type="term" value="F:potassium:proton antiporter activity"/>
    <property type="evidence" value="ECO:0007669"/>
    <property type="project" value="TreeGrafter"/>
</dbReference>
<keyword evidence="6 9" id="KW-0406">Ion transport</keyword>
<dbReference type="NCBIfam" id="TIGR00840">
    <property type="entry name" value="b_cpa1"/>
    <property type="match status" value="1"/>
</dbReference>
<evidence type="ECO:0000313" key="12">
    <source>
        <dbReference type="EMBL" id="KAH8018865.1"/>
    </source>
</evidence>
<evidence type="ECO:0000256" key="10">
    <source>
        <dbReference type="SAM" id="Phobius"/>
    </source>
</evidence>
<protein>
    <recommendedName>
        <fullName evidence="9">Sodium/hydrogen exchanger</fullName>
    </recommendedName>
</protein>
<keyword evidence="9" id="KW-0050">Antiport</keyword>
<comment type="subcellular location">
    <subcellularLocation>
        <location evidence="1">Membrane</location>
        <topology evidence="1">Multi-pass membrane protein</topology>
    </subcellularLocation>
</comment>
<dbReference type="EMBL" id="JABSTU010000010">
    <property type="protein sequence ID" value="KAH8018865.1"/>
    <property type="molecule type" value="Genomic_DNA"/>
</dbReference>
<feature type="transmembrane region" description="Helical" evidence="10">
    <location>
        <begin position="478"/>
        <end position="497"/>
    </location>
</feature>
<reference evidence="12" key="2">
    <citation type="submission" date="2021-09" db="EMBL/GenBank/DDBJ databases">
        <authorList>
            <person name="Jia N."/>
            <person name="Wang J."/>
            <person name="Shi W."/>
            <person name="Du L."/>
            <person name="Sun Y."/>
            <person name="Zhan W."/>
            <person name="Jiang J."/>
            <person name="Wang Q."/>
            <person name="Zhang B."/>
            <person name="Ji P."/>
            <person name="Sakyi L.B."/>
            <person name="Cui X."/>
            <person name="Yuan T."/>
            <person name="Jiang B."/>
            <person name="Yang W."/>
            <person name="Lam T.T.-Y."/>
            <person name="Chang Q."/>
            <person name="Ding S."/>
            <person name="Wang X."/>
            <person name="Zhu J."/>
            <person name="Ruan X."/>
            <person name="Zhao L."/>
            <person name="Wei J."/>
            <person name="Que T."/>
            <person name="Du C."/>
            <person name="Cheng J."/>
            <person name="Dai P."/>
            <person name="Han X."/>
            <person name="Huang E."/>
            <person name="Gao Y."/>
            <person name="Liu J."/>
            <person name="Shao H."/>
            <person name="Ye R."/>
            <person name="Li L."/>
            <person name="Wei W."/>
            <person name="Wang X."/>
            <person name="Wang C."/>
            <person name="Huo Q."/>
            <person name="Li W."/>
            <person name="Guo W."/>
            <person name="Chen H."/>
            <person name="Chen S."/>
            <person name="Zhou L."/>
            <person name="Zhou L."/>
            <person name="Ni X."/>
            <person name="Tian J."/>
            <person name="Zhou Y."/>
            <person name="Sheng Y."/>
            <person name="Liu T."/>
            <person name="Pan Y."/>
            <person name="Xia L."/>
            <person name="Li J."/>
            <person name="Zhao F."/>
            <person name="Cao W."/>
        </authorList>
    </citation>
    <scope>NUCLEOTIDE SEQUENCE</scope>
    <source>
        <strain evidence="12">Rmic-2018</strain>
        <tissue evidence="12">Larvae</tissue>
    </source>
</reference>
<evidence type="ECO:0000256" key="6">
    <source>
        <dbReference type="ARBA" id="ARBA00023065"/>
    </source>
</evidence>
<dbReference type="VEuPathDB" id="VectorBase:LOC119177000"/>
<dbReference type="GO" id="GO:0015385">
    <property type="term" value="F:sodium:proton antiporter activity"/>
    <property type="evidence" value="ECO:0007669"/>
    <property type="project" value="InterPro"/>
</dbReference>
<keyword evidence="2 9" id="KW-0813">Transport</keyword>
<gene>
    <name evidence="12" type="ORF">HPB51_013545</name>
</gene>
<organism evidence="12 13">
    <name type="scientific">Rhipicephalus microplus</name>
    <name type="common">Cattle tick</name>
    <name type="synonym">Boophilus microplus</name>
    <dbReference type="NCBI Taxonomy" id="6941"/>
    <lineage>
        <taxon>Eukaryota</taxon>
        <taxon>Metazoa</taxon>
        <taxon>Ecdysozoa</taxon>
        <taxon>Arthropoda</taxon>
        <taxon>Chelicerata</taxon>
        <taxon>Arachnida</taxon>
        <taxon>Acari</taxon>
        <taxon>Parasitiformes</taxon>
        <taxon>Ixodida</taxon>
        <taxon>Ixodoidea</taxon>
        <taxon>Ixodidae</taxon>
        <taxon>Rhipicephalinae</taxon>
        <taxon>Rhipicephalus</taxon>
        <taxon>Boophilus</taxon>
    </lineage>
</organism>
<dbReference type="PANTHER" id="PTHR10110">
    <property type="entry name" value="SODIUM/HYDROGEN EXCHANGER"/>
    <property type="match status" value="1"/>
</dbReference>
<evidence type="ECO:0000259" key="11">
    <source>
        <dbReference type="Pfam" id="PF00999"/>
    </source>
</evidence>
<feature type="transmembrane region" description="Helical" evidence="10">
    <location>
        <begin position="441"/>
        <end position="466"/>
    </location>
</feature>
<keyword evidence="7 10" id="KW-0472">Membrane</keyword>
<dbReference type="GO" id="GO:0005886">
    <property type="term" value="C:plasma membrane"/>
    <property type="evidence" value="ECO:0007669"/>
    <property type="project" value="TreeGrafter"/>
</dbReference>
<sequence>MQLNAFERRAQRAITARGSSADRFGEMCTVARTGHHRSGNHSSVSESTLPSLYITALSGGCQDLCFKLLRKHLLSVARGAFQISPYQVLSDHVQRAIQERTAQHCTAARTAHELVYGKETGAHVYPVAAPALARRAVTLPPRDWGFHVTPKLHLICPESCILIVIGVVIGLLLFYTGLTSVGPLTPDVFFLFMLPPIVLDAGYYMPNRSFFDNLGSIMTYAVLGTVWNALTIGLCLWAVGLTGLYGTSVPLLDALLFSSIISAVDPVAVLAVFEEIHVNDVLYILVFGESLLNDAVTVVLYRMFEGYTDMGTENIIPTDYVYGVASFFVVALGGTAVGILWGLVAAFVSRFTHHVRAIEPLFVFILGYLSYLSAELFHLSGILALTFCGLTMKNYVEENISQKSHTTLKYGMKMLANCSETIIFMFLGVSTVNDIHRWNTWFVILTIVFITVFRSVGVILLTWPINRFRVHTLNKVDQFIMAYGGLRGAVAFALVLVVNEDVIPTKKMLVTTTIAVIYFTVFVQVRHLWQSPHCHDPVPSGEGRSHL</sequence>
<dbReference type="Pfam" id="PF00999">
    <property type="entry name" value="Na_H_Exchanger"/>
    <property type="match status" value="1"/>
</dbReference>
<evidence type="ECO:0000256" key="5">
    <source>
        <dbReference type="ARBA" id="ARBA00023053"/>
    </source>
</evidence>
<feature type="transmembrane region" description="Helical" evidence="10">
    <location>
        <begin position="152"/>
        <end position="176"/>
    </location>
</feature>
<name>A0A9J6DA78_RHIMP</name>
<evidence type="ECO:0000313" key="13">
    <source>
        <dbReference type="Proteomes" id="UP000821866"/>
    </source>
</evidence>
<dbReference type="Gene3D" id="6.10.140.1330">
    <property type="match status" value="1"/>
</dbReference>
<dbReference type="PRINTS" id="PR01084">
    <property type="entry name" value="NAHEXCHNGR"/>
</dbReference>
<evidence type="ECO:0000256" key="7">
    <source>
        <dbReference type="ARBA" id="ARBA00023136"/>
    </source>
</evidence>